<comment type="caution">
    <text evidence="7">The sequence shown here is derived from an EMBL/GenBank/DDBJ whole genome shotgun (WGS) entry which is preliminary data.</text>
</comment>
<evidence type="ECO:0000313" key="7">
    <source>
        <dbReference type="EMBL" id="MFC7750800.1"/>
    </source>
</evidence>
<dbReference type="PANTHER" id="PTHR30363:SF4">
    <property type="entry name" value="GLYCEROL-3-PHOSPHATE REGULON REPRESSOR"/>
    <property type="match status" value="1"/>
</dbReference>
<dbReference type="PRINTS" id="PR00037">
    <property type="entry name" value="HTHLACR"/>
</dbReference>
<name>A0ABW2V7N3_9BACL</name>
<keyword evidence="8" id="KW-1185">Reference proteome</keyword>
<feature type="domain" description="HTH deoR-type" evidence="6">
    <location>
        <begin position="3"/>
        <end position="58"/>
    </location>
</feature>
<accession>A0ABW2V7N3</accession>
<dbReference type="Gene3D" id="1.10.10.10">
    <property type="entry name" value="Winged helix-like DNA-binding domain superfamily/Winged helix DNA-binding domain"/>
    <property type="match status" value="1"/>
</dbReference>
<dbReference type="EMBL" id="JBHTGQ010000028">
    <property type="protein sequence ID" value="MFC7750800.1"/>
    <property type="molecule type" value="Genomic_DNA"/>
</dbReference>
<dbReference type="InterPro" id="IPR014036">
    <property type="entry name" value="DeoR-like_C"/>
</dbReference>
<evidence type="ECO:0000259" key="6">
    <source>
        <dbReference type="PROSITE" id="PS51000"/>
    </source>
</evidence>
<keyword evidence="3" id="KW-0805">Transcription regulation</keyword>
<gene>
    <name evidence="7" type="ORF">ACFQWB_12805</name>
</gene>
<comment type="function">
    <text evidence="5">Repressor of the lactose catabolism operon. Galactose-6-phosphate is the inducer.</text>
</comment>
<evidence type="ECO:0000256" key="2">
    <source>
        <dbReference type="ARBA" id="ARBA00022491"/>
    </source>
</evidence>
<protein>
    <recommendedName>
        <fullName evidence="1">Lactose phosphotransferase system repressor</fullName>
    </recommendedName>
</protein>
<keyword evidence="7" id="KW-0238">DNA-binding</keyword>
<organism evidence="7 8">
    <name type="scientific">Paenibacillus thermoaerophilus</name>
    <dbReference type="NCBI Taxonomy" id="1215385"/>
    <lineage>
        <taxon>Bacteria</taxon>
        <taxon>Bacillati</taxon>
        <taxon>Bacillota</taxon>
        <taxon>Bacilli</taxon>
        <taxon>Bacillales</taxon>
        <taxon>Paenibacillaceae</taxon>
        <taxon>Paenibacillus</taxon>
    </lineage>
</organism>
<dbReference type="InterPro" id="IPR036390">
    <property type="entry name" value="WH_DNA-bd_sf"/>
</dbReference>
<keyword evidence="2" id="KW-0678">Repressor</keyword>
<dbReference type="PRINTS" id="PR00033">
    <property type="entry name" value="HTHASNC"/>
</dbReference>
<dbReference type="InterPro" id="IPR037171">
    <property type="entry name" value="NagB/RpiA_transferase-like"/>
</dbReference>
<dbReference type="InterPro" id="IPR001034">
    <property type="entry name" value="DeoR_HTH"/>
</dbReference>
<dbReference type="RefSeq" id="WP_170209461.1">
    <property type="nucleotide sequence ID" value="NZ_JBHTGQ010000028.1"/>
</dbReference>
<dbReference type="InterPro" id="IPR000485">
    <property type="entry name" value="AsnC-type_HTH_dom"/>
</dbReference>
<dbReference type="SUPFAM" id="SSF46785">
    <property type="entry name" value="Winged helix' DNA-binding domain"/>
    <property type="match status" value="1"/>
</dbReference>
<proteinExistence type="predicted"/>
<dbReference type="SMART" id="SM01134">
    <property type="entry name" value="DeoRC"/>
    <property type="match status" value="1"/>
</dbReference>
<dbReference type="Proteomes" id="UP001596528">
    <property type="component" value="Unassembled WGS sequence"/>
</dbReference>
<dbReference type="InterPro" id="IPR036388">
    <property type="entry name" value="WH-like_DNA-bd_sf"/>
</dbReference>
<evidence type="ECO:0000256" key="3">
    <source>
        <dbReference type="ARBA" id="ARBA00023015"/>
    </source>
</evidence>
<dbReference type="SMART" id="SM00420">
    <property type="entry name" value="HTH_DEOR"/>
    <property type="match status" value="1"/>
</dbReference>
<reference evidence="8" key="1">
    <citation type="journal article" date="2019" name="Int. J. Syst. Evol. Microbiol.">
        <title>The Global Catalogue of Microorganisms (GCM) 10K type strain sequencing project: providing services to taxonomists for standard genome sequencing and annotation.</title>
        <authorList>
            <consortium name="The Broad Institute Genomics Platform"/>
            <consortium name="The Broad Institute Genome Sequencing Center for Infectious Disease"/>
            <person name="Wu L."/>
            <person name="Ma J."/>
        </authorList>
    </citation>
    <scope>NUCLEOTIDE SEQUENCE [LARGE SCALE GENOMIC DNA]</scope>
    <source>
        <strain evidence="8">JCM 18657</strain>
    </source>
</reference>
<evidence type="ECO:0000256" key="4">
    <source>
        <dbReference type="ARBA" id="ARBA00023163"/>
    </source>
</evidence>
<evidence type="ECO:0000256" key="1">
    <source>
        <dbReference type="ARBA" id="ARBA00021390"/>
    </source>
</evidence>
<sequence length="299" mass="31881">MFAEERQRLILSLLQREGRVRARELAKSIGVSIDSIRRDLAVLEEAGRLRRTHGGAVPLALPQPLLDGLDRHEPVRERAPAAPFAYAATAREGTAGLAKTNPFALAADGDFKELAAAASACIERGDRLFIGGHPVHLTLAGLLVERAAQATDGDRMFEVVTHAPAAALMLASSPAIRVWLCGGCLSAGGVVLDASATDFVRARRVDLCLWAGDGFSSTYGASMERPEEADLWRVALQSARTRIALCDRRIVGHEAFAKVADASEFDAVLLDPAVPPDQRRQLESAGLPLVAPDGFGPPL</sequence>
<dbReference type="Pfam" id="PF08220">
    <property type="entry name" value="HTH_DeoR"/>
    <property type="match status" value="1"/>
</dbReference>
<dbReference type="SUPFAM" id="SSF100950">
    <property type="entry name" value="NagB/RpiA/CoA transferase-like"/>
    <property type="match status" value="1"/>
</dbReference>
<evidence type="ECO:0000313" key="8">
    <source>
        <dbReference type="Proteomes" id="UP001596528"/>
    </source>
</evidence>
<dbReference type="InterPro" id="IPR050313">
    <property type="entry name" value="Carb_Metab_HTH_regulators"/>
</dbReference>
<dbReference type="GO" id="GO:0003677">
    <property type="term" value="F:DNA binding"/>
    <property type="evidence" value="ECO:0007669"/>
    <property type="project" value="UniProtKB-KW"/>
</dbReference>
<dbReference type="PANTHER" id="PTHR30363">
    <property type="entry name" value="HTH-TYPE TRANSCRIPTIONAL REGULATOR SRLR-RELATED"/>
    <property type="match status" value="1"/>
</dbReference>
<keyword evidence="4" id="KW-0804">Transcription</keyword>
<dbReference type="Pfam" id="PF00455">
    <property type="entry name" value="DeoRC"/>
    <property type="match status" value="1"/>
</dbReference>
<evidence type="ECO:0000256" key="5">
    <source>
        <dbReference type="ARBA" id="ARBA00024937"/>
    </source>
</evidence>
<dbReference type="PROSITE" id="PS51000">
    <property type="entry name" value="HTH_DEOR_2"/>
    <property type="match status" value="1"/>
</dbReference>